<evidence type="ECO:0000313" key="6">
    <source>
        <dbReference type="EMBL" id="CUV35595.1"/>
    </source>
</evidence>
<evidence type="ECO:0000256" key="1">
    <source>
        <dbReference type="SAM" id="SignalP"/>
    </source>
</evidence>
<dbReference type="OMA" id="GSHGCAG"/>
<dbReference type="EMBL" id="CP025742">
    <property type="protein sequence ID" value="AYA49185.1"/>
    <property type="molecule type" value="Genomic_DNA"/>
</dbReference>
<dbReference type="RefSeq" id="WP_011004324.1">
    <property type="nucleotide sequence ID" value="NZ_CDLS01000001.1"/>
</dbReference>
<reference evidence="11" key="3">
    <citation type="submission" date="2018-01" db="EMBL/GenBank/DDBJ databases">
        <title>Raltonia solanacearum P824 infects blueberry.</title>
        <authorList>
            <person name="Bocsanczy A.M."/>
            <person name="Norman D.J."/>
        </authorList>
    </citation>
    <scope>NUCLEOTIDE SEQUENCE [LARGE SCALE GENOMIC DNA]</scope>
    <source>
        <strain evidence="11">P824</strain>
    </source>
</reference>
<protein>
    <submittedName>
        <fullName evidence="2">DUF2282 domain-containing protein</fullName>
    </submittedName>
    <submittedName>
        <fullName evidence="7">Putative signal peptide protein</fullName>
    </submittedName>
</protein>
<dbReference type="EMBL" id="LN899824">
    <property type="protein sequence ID" value="CUV31660.1"/>
    <property type="molecule type" value="Genomic_DNA"/>
</dbReference>
<dbReference type="InterPro" id="IPR018740">
    <property type="entry name" value="DUF2282_membr"/>
</dbReference>
<evidence type="ECO:0000313" key="10">
    <source>
        <dbReference type="EMBL" id="UZF17278.1"/>
    </source>
</evidence>
<evidence type="ECO:0000313" key="11">
    <source>
        <dbReference type="Proteomes" id="UP000262427"/>
    </source>
</evidence>
<reference evidence="7" key="1">
    <citation type="submission" date="2015-10" db="EMBL/GenBank/DDBJ databases">
        <authorList>
            <person name="Gilbert D.G."/>
        </authorList>
    </citation>
    <scope>NUCLEOTIDE SEQUENCE</scope>
    <source>
        <strain evidence="7">Phyl III-seqv23</strain>
    </source>
</reference>
<evidence type="ECO:0000313" key="8">
    <source>
        <dbReference type="EMBL" id="CUV54735.1"/>
    </source>
</evidence>
<dbReference type="EMBL" id="LN899823">
    <property type="protein sequence ID" value="CUV24459.1"/>
    <property type="molecule type" value="Genomic_DNA"/>
</dbReference>
<dbReference type="EMBL" id="LN899826">
    <property type="protein sequence ID" value="CUV39111.1"/>
    <property type="molecule type" value="Genomic_DNA"/>
</dbReference>
<proteinExistence type="predicted"/>
<geneLocation type="plasmid" evidence="10 12">
    <name>p1</name>
</geneLocation>
<evidence type="ECO:0000313" key="5">
    <source>
        <dbReference type="EMBL" id="CUV31660.1"/>
    </source>
</evidence>
<dbReference type="EMBL" id="LN899821">
    <property type="protein sequence ID" value="CUV18048.1"/>
    <property type="molecule type" value="Genomic_DNA"/>
</dbReference>
<dbReference type="EMBL" id="LN899820">
    <property type="protein sequence ID" value="CUV54735.1"/>
    <property type="molecule type" value="Genomic_DNA"/>
</dbReference>
<dbReference type="Pfam" id="PF10048">
    <property type="entry name" value="DUF2282"/>
    <property type="match status" value="1"/>
</dbReference>
<evidence type="ECO:0000313" key="7">
    <source>
        <dbReference type="EMBL" id="CUV39111.1"/>
    </source>
</evidence>
<dbReference type="GeneID" id="61364622"/>
<evidence type="ECO:0000313" key="4">
    <source>
        <dbReference type="EMBL" id="CUV24459.1"/>
    </source>
</evidence>
<evidence type="ECO:0000313" key="3">
    <source>
        <dbReference type="EMBL" id="CUV18048.1"/>
    </source>
</evidence>
<dbReference type="AlphaFoldDB" id="A0A093TV92"/>
<evidence type="ECO:0000313" key="12">
    <source>
        <dbReference type="Proteomes" id="UP001164049"/>
    </source>
</evidence>
<keyword evidence="10" id="KW-0614">Plasmid</keyword>
<dbReference type="EMBL" id="CP085044">
    <property type="protein sequence ID" value="UZF17278.1"/>
    <property type="molecule type" value="Genomic_DNA"/>
</dbReference>
<feature type="signal peptide" evidence="1">
    <location>
        <begin position="1"/>
        <end position="26"/>
    </location>
</feature>
<dbReference type="Proteomes" id="UP000262427">
    <property type="component" value="Chromosome MP"/>
</dbReference>
<feature type="chain" id="PRO_5014219351" evidence="1">
    <location>
        <begin position="27"/>
        <end position="89"/>
    </location>
</feature>
<keyword evidence="1" id="KW-0732">Signal</keyword>
<organism evidence="7">
    <name type="scientific">Ralstonia solanacearum</name>
    <name type="common">Pseudomonas solanacearum</name>
    <dbReference type="NCBI Taxonomy" id="305"/>
    <lineage>
        <taxon>Bacteria</taxon>
        <taxon>Pseudomonadati</taxon>
        <taxon>Pseudomonadota</taxon>
        <taxon>Betaproteobacteria</taxon>
        <taxon>Burkholderiales</taxon>
        <taxon>Burkholderiaceae</taxon>
        <taxon>Ralstonia</taxon>
        <taxon>Ralstonia solanacearum species complex</taxon>
    </lineage>
</organism>
<evidence type="ECO:0000313" key="9">
    <source>
        <dbReference type="EMBL" id="CUV59316.1"/>
    </source>
</evidence>
<name>A0A093TV92_RALSL</name>
<reference evidence="10" key="4">
    <citation type="submission" date="2021-10" db="EMBL/GenBank/DDBJ databases">
        <title>Complete genome sequences of five Ralstonia solancearum strains isolated from sunflower.</title>
        <authorList>
            <person name="She X."/>
            <person name="He Z."/>
        </authorList>
    </citation>
    <scope>NUCLEOTIDE SEQUENCE</scope>
    <source>
        <strain evidence="10">RS638</strain>
        <plasmid evidence="10">p1</plasmid>
    </source>
</reference>
<gene>
    <name evidence="10" type="ORF">LH706_25285</name>
    <name evidence="3" type="ORF">PSS4_v1_440021</name>
    <name evidence="9" type="ORF">RD1301_v1_380018</name>
    <name evidence="2" type="ORF">RSP824_22695</name>
    <name evidence="4" type="ORF">RUN1744_v1_650035</name>
    <name evidence="5" type="ORF">RUN1985_v1_990012</name>
    <name evidence="8" type="ORF">RUN215_v1_390085</name>
    <name evidence="6" type="ORF">TD1301_v1_1540016</name>
    <name evidence="7" type="ORF">TF3108_v1_230066</name>
</gene>
<dbReference type="PATRIC" id="fig|305.105.peg.2031"/>
<dbReference type="EMBL" id="LN899822">
    <property type="protein sequence ID" value="CUV59316.1"/>
    <property type="molecule type" value="Genomic_DNA"/>
</dbReference>
<accession>A0A093TV92</accession>
<reference evidence="2" key="2">
    <citation type="submission" date="2018-01" db="EMBL/GenBank/DDBJ databases">
        <title>Ralstonia pseudosolanacearum P824 infects blueberry.</title>
        <authorList>
            <person name="Bocsanczy A.M."/>
            <person name="Norman D.J."/>
        </authorList>
    </citation>
    <scope>NUCLEOTIDE SEQUENCE</scope>
    <source>
        <strain evidence="2">P824</strain>
    </source>
</reference>
<evidence type="ECO:0000313" key="2">
    <source>
        <dbReference type="EMBL" id="AYA49185.1"/>
    </source>
</evidence>
<dbReference type="EMBL" id="LN899825">
    <property type="protein sequence ID" value="CUV35595.1"/>
    <property type="molecule type" value="Genomic_DNA"/>
</dbReference>
<sequence>MKQHAMIAAALGSLLALGAVSTPAQAADPAAGKEKCYGVAKAGQNDCASPGSAHACAGQSKIDKDPMSWKFVPAGTCTQMGGMLQQPSK</sequence>